<keyword evidence="7" id="KW-1185">Reference proteome</keyword>
<protein>
    <recommendedName>
        <fullName evidence="5">NusG-like N-terminal domain-containing protein</fullName>
    </recommendedName>
</protein>
<dbReference type="PANTHER" id="PTHR30265:SF7">
    <property type="entry name" value="TRANSCRIPTION ANTITERMINATION PROTEIN RFAH"/>
    <property type="match status" value="1"/>
</dbReference>
<evidence type="ECO:0000256" key="3">
    <source>
        <dbReference type="ARBA" id="ARBA00023163"/>
    </source>
</evidence>
<gene>
    <name evidence="6" type="ORF">NITMOv2_3410</name>
</gene>
<keyword evidence="3" id="KW-0804">Transcription</keyword>
<dbReference type="STRING" id="42253.NITMOv2_3410"/>
<dbReference type="Gene3D" id="3.30.70.940">
    <property type="entry name" value="NusG, N-terminal domain"/>
    <property type="match status" value="1"/>
</dbReference>
<name>A0A0K2GGQ7_NITMO</name>
<dbReference type="AlphaFoldDB" id="A0A0K2GGQ7"/>
<evidence type="ECO:0000256" key="2">
    <source>
        <dbReference type="ARBA" id="ARBA00023015"/>
    </source>
</evidence>
<dbReference type="InterPro" id="IPR043425">
    <property type="entry name" value="NusG-like"/>
</dbReference>
<feature type="domain" description="NusG-like N-terminal" evidence="5">
    <location>
        <begin position="37"/>
        <end position="135"/>
    </location>
</feature>
<dbReference type="PANTHER" id="PTHR30265">
    <property type="entry name" value="RHO-INTERACTING TRANSCRIPTION TERMINATION FACTOR NUSG"/>
    <property type="match status" value="1"/>
</dbReference>
<dbReference type="InterPro" id="IPR036735">
    <property type="entry name" value="NGN_dom_sf"/>
</dbReference>
<evidence type="ECO:0000259" key="5">
    <source>
        <dbReference type="SMART" id="SM00738"/>
    </source>
</evidence>
<reference evidence="6 7" key="1">
    <citation type="journal article" date="2015" name="Proc. Natl. Acad. Sci. U.S.A.">
        <title>Expanded metabolic versatility of ubiquitous nitrite-oxidizing bacteria from the genus Nitrospira.</title>
        <authorList>
            <person name="Koch H."/>
            <person name="Lucker S."/>
            <person name="Albertsen M."/>
            <person name="Kitzinger K."/>
            <person name="Herbold C."/>
            <person name="Spieck E."/>
            <person name="Nielsen P.H."/>
            <person name="Wagner M."/>
            <person name="Daims H."/>
        </authorList>
    </citation>
    <scope>NUCLEOTIDE SEQUENCE [LARGE SCALE GENOMIC DNA]</scope>
    <source>
        <strain evidence="6 7">NSP M-1</strain>
    </source>
</reference>
<proteinExistence type="predicted"/>
<dbReference type="KEGG" id="nmv:NITMOv2_3410"/>
<keyword evidence="2" id="KW-0805">Transcription regulation</keyword>
<dbReference type="PATRIC" id="fig|42253.5.peg.3364"/>
<dbReference type="Proteomes" id="UP000069205">
    <property type="component" value="Chromosome"/>
</dbReference>
<feature type="region of interest" description="Disordered" evidence="4">
    <location>
        <begin position="1"/>
        <end position="28"/>
    </location>
</feature>
<organism evidence="6 7">
    <name type="scientific">Nitrospira moscoviensis</name>
    <dbReference type="NCBI Taxonomy" id="42253"/>
    <lineage>
        <taxon>Bacteria</taxon>
        <taxon>Pseudomonadati</taxon>
        <taxon>Nitrospirota</taxon>
        <taxon>Nitrospiria</taxon>
        <taxon>Nitrospirales</taxon>
        <taxon>Nitrospiraceae</taxon>
        <taxon>Nitrospira</taxon>
    </lineage>
</organism>
<dbReference type="Pfam" id="PF02357">
    <property type="entry name" value="NusG"/>
    <property type="match status" value="1"/>
</dbReference>
<dbReference type="InterPro" id="IPR006645">
    <property type="entry name" value="NGN-like_dom"/>
</dbReference>
<accession>A0A0K2GGQ7</accession>
<evidence type="ECO:0000256" key="4">
    <source>
        <dbReference type="SAM" id="MobiDB-lite"/>
    </source>
</evidence>
<sequence length="200" mass="22468">MEAIGRASLSPSLKEMDDLQPNRSCDASNASATVMPPMHWYAVNTKPHQEDVAEANVRRLGIETFCPRLKEERLVRQKKHTCLNPLFTGYLFARFEVTEHYRYVLFSRGVKNIVAFGGEPAIVEDHLIAGIRARLQEGDVLEPASGFRCGQIVRIHEGPLRGLEAIFERETTGAQRAVLLLKALSYQVRAVVDLRNVVNL</sequence>
<evidence type="ECO:0000313" key="6">
    <source>
        <dbReference type="EMBL" id="ALA59802.1"/>
    </source>
</evidence>
<evidence type="ECO:0000313" key="7">
    <source>
        <dbReference type="Proteomes" id="UP000069205"/>
    </source>
</evidence>
<dbReference type="EMBL" id="CP011801">
    <property type="protein sequence ID" value="ALA59802.1"/>
    <property type="molecule type" value="Genomic_DNA"/>
</dbReference>
<dbReference type="SUPFAM" id="SSF82679">
    <property type="entry name" value="N-utilization substance G protein NusG, N-terminal domain"/>
    <property type="match status" value="1"/>
</dbReference>
<dbReference type="GO" id="GO:0005829">
    <property type="term" value="C:cytosol"/>
    <property type="evidence" value="ECO:0007669"/>
    <property type="project" value="TreeGrafter"/>
</dbReference>
<dbReference type="GO" id="GO:0006354">
    <property type="term" value="P:DNA-templated transcription elongation"/>
    <property type="evidence" value="ECO:0007669"/>
    <property type="project" value="InterPro"/>
</dbReference>
<keyword evidence="1" id="KW-0889">Transcription antitermination</keyword>
<dbReference type="GO" id="GO:0031564">
    <property type="term" value="P:transcription antitermination"/>
    <property type="evidence" value="ECO:0007669"/>
    <property type="project" value="UniProtKB-KW"/>
</dbReference>
<dbReference type="SMART" id="SM00738">
    <property type="entry name" value="NGN"/>
    <property type="match status" value="1"/>
</dbReference>
<evidence type="ECO:0000256" key="1">
    <source>
        <dbReference type="ARBA" id="ARBA00022814"/>
    </source>
</evidence>